<protein>
    <recommendedName>
        <fullName evidence="10">RNA polymerase sigma factor</fullName>
    </recommendedName>
</protein>
<evidence type="ECO:0000256" key="5">
    <source>
        <dbReference type="ARBA" id="ARBA00023163"/>
    </source>
</evidence>
<dbReference type="PANTHER" id="PTHR43133:SF8">
    <property type="entry name" value="RNA POLYMERASE SIGMA FACTOR HI_1459-RELATED"/>
    <property type="match status" value="1"/>
</dbReference>
<comment type="similarity">
    <text evidence="1">Belongs to the sigma-70 factor family. ECF subfamily.</text>
</comment>
<accession>A0ABQ6FQ74</accession>
<gene>
    <name evidence="8" type="ORF">KDH_22790</name>
</gene>
<evidence type="ECO:0000313" key="8">
    <source>
        <dbReference type="EMBL" id="GLV55435.1"/>
    </source>
</evidence>
<evidence type="ECO:0000313" key="9">
    <source>
        <dbReference type="Proteomes" id="UP001344906"/>
    </source>
</evidence>
<dbReference type="SUPFAM" id="SSF88659">
    <property type="entry name" value="Sigma3 and sigma4 domains of RNA polymerase sigma factors"/>
    <property type="match status" value="1"/>
</dbReference>
<name>A0ABQ6FQ74_9CHLR</name>
<keyword evidence="2" id="KW-0805">Transcription regulation</keyword>
<dbReference type="Pfam" id="PF04542">
    <property type="entry name" value="Sigma70_r2"/>
    <property type="match status" value="1"/>
</dbReference>
<keyword evidence="5" id="KW-0804">Transcription</keyword>
<dbReference type="NCBIfam" id="TIGR02937">
    <property type="entry name" value="sigma70-ECF"/>
    <property type="match status" value="1"/>
</dbReference>
<dbReference type="InterPro" id="IPR013324">
    <property type="entry name" value="RNA_pol_sigma_r3/r4-like"/>
</dbReference>
<dbReference type="PANTHER" id="PTHR43133">
    <property type="entry name" value="RNA POLYMERASE ECF-TYPE SIGMA FACTO"/>
    <property type="match status" value="1"/>
</dbReference>
<dbReference type="Gene3D" id="1.10.10.10">
    <property type="entry name" value="Winged helix-like DNA-binding domain superfamily/Winged helix DNA-binding domain"/>
    <property type="match status" value="1"/>
</dbReference>
<sequence>MLKRNREIDAEDFAFAEERRRLVLYCARVTRDIEAAEDLAQETLLTAWRDANKLRDVDRREQWLFGIARNLCLHWLRLQRREATYAFPPSLVDQEGEQPGLDDLLVEEVDIEVELERKELADLLDRALALLPEETRAVLIQHYIEESSLSEIAGRLRTNPGALAMRLQRGKLFLRRLFTHELRQEMLPYSQQAAADEWERTPIWCHNCGQQRLLGKRTPSEGRLLLKCPTCHPGPDELFNRNYLSVLKGIHSYKPLYARLAAWCDRYYRGALEQGITSCEYCGADVHAIITTLEQFPNWLRSRDDMKSWSRYCSDDVLLVPCAHCGSACITTLEGLVLQTPQGQDFLRAHPRLRTLPRQEIEVVGRPALLSRFESVTDTAVFTAISDAATYRLLAVYGEDDHE</sequence>
<comment type="caution">
    <text evidence="8">The sequence shown here is derived from an EMBL/GenBank/DDBJ whole genome shotgun (WGS) entry which is preliminary data.</text>
</comment>
<dbReference type="Gene3D" id="1.10.1740.10">
    <property type="match status" value="1"/>
</dbReference>
<dbReference type="SUPFAM" id="SSF88946">
    <property type="entry name" value="Sigma2 domain of RNA polymerase sigma factors"/>
    <property type="match status" value="1"/>
</dbReference>
<proteinExistence type="inferred from homology"/>
<dbReference type="InterPro" id="IPR013325">
    <property type="entry name" value="RNA_pol_sigma_r2"/>
</dbReference>
<dbReference type="InterPro" id="IPR014284">
    <property type="entry name" value="RNA_pol_sigma-70_dom"/>
</dbReference>
<keyword evidence="9" id="KW-1185">Reference proteome</keyword>
<evidence type="ECO:0000256" key="1">
    <source>
        <dbReference type="ARBA" id="ARBA00010641"/>
    </source>
</evidence>
<keyword evidence="3" id="KW-0731">Sigma factor</keyword>
<dbReference type="Proteomes" id="UP001344906">
    <property type="component" value="Unassembled WGS sequence"/>
</dbReference>
<evidence type="ECO:0000259" key="7">
    <source>
        <dbReference type="Pfam" id="PF08281"/>
    </source>
</evidence>
<dbReference type="InterPro" id="IPR007627">
    <property type="entry name" value="RNA_pol_sigma70_r2"/>
</dbReference>
<evidence type="ECO:0000256" key="2">
    <source>
        <dbReference type="ARBA" id="ARBA00023015"/>
    </source>
</evidence>
<dbReference type="InterPro" id="IPR036388">
    <property type="entry name" value="WH-like_DNA-bd_sf"/>
</dbReference>
<keyword evidence="4" id="KW-0238">DNA-binding</keyword>
<reference evidence="8 9" key="1">
    <citation type="submission" date="2023-02" db="EMBL/GenBank/DDBJ databases">
        <title>Dictyobacter halimunensis sp. nov., a new member of the class Ktedonobacteria from forest soil in a geothermal area.</title>
        <authorList>
            <person name="Rachmania M.K."/>
            <person name="Ningsih F."/>
            <person name="Sakai Y."/>
            <person name="Yabe S."/>
            <person name="Yokota A."/>
            <person name="Sjamsuridzal W."/>
        </authorList>
    </citation>
    <scope>NUCLEOTIDE SEQUENCE [LARGE SCALE GENOMIC DNA]</scope>
    <source>
        <strain evidence="8 9">S3.2.2.5</strain>
    </source>
</reference>
<organism evidence="8 9">
    <name type="scientific">Dictyobacter halimunensis</name>
    <dbReference type="NCBI Taxonomy" id="3026934"/>
    <lineage>
        <taxon>Bacteria</taxon>
        <taxon>Bacillati</taxon>
        <taxon>Chloroflexota</taxon>
        <taxon>Ktedonobacteria</taxon>
        <taxon>Ktedonobacterales</taxon>
        <taxon>Dictyobacteraceae</taxon>
        <taxon>Dictyobacter</taxon>
    </lineage>
</organism>
<evidence type="ECO:0008006" key="10">
    <source>
        <dbReference type="Google" id="ProtNLM"/>
    </source>
</evidence>
<feature type="domain" description="RNA polymerase sigma factor 70 region 4 type 2" evidence="7">
    <location>
        <begin position="123"/>
        <end position="174"/>
    </location>
</feature>
<evidence type="ECO:0000259" key="6">
    <source>
        <dbReference type="Pfam" id="PF04542"/>
    </source>
</evidence>
<dbReference type="RefSeq" id="WP_338249771.1">
    <property type="nucleotide sequence ID" value="NZ_BSRI01000001.1"/>
</dbReference>
<dbReference type="InterPro" id="IPR039425">
    <property type="entry name" value="RNA_pol_sigma-70-like"/>
</dbReference>
<evidence type="ECO:0000256" key="4">
    <source>
        <dbReference type="ARBA" id="ARBA00023125"/>
    </source>
</evidence>
<dbReference type="EMBL" id="BSRI01000001">
    <property type="protein sequence ID" value="GLV55435.1"/>
    <property type="molecule type" value="Genomic_DNA"/>
</dbReference>
<feature type="domain" description="RNA polymerase sigma-70 region 2" evidence="6">
    <location>
        <begin position="16"/>
        <end position="81"/>
    </location>
</feature>
<evidence type="ECO:0000256" key="3">
    <source>
        <dbReference type="ARBA" id="ARBA00023082"/>
    </source>
</evidence>
<dbReference type="Pfam" id="PF08281">
    <property type="entry name" value="Sigma70_r4_2"/>
    <property type="match status" value="1"/>
</dbReference>
<dbReference type="InterPro" id="IPR013249">
    <property type="entry name" value="RNA_pol_sigma70_r4_t2"/>
</dbReference>